<dbReference type="Proteomes" id="UP000813824">
    <property type="component" value="Unassembled WGS sequence"/>
</dbReference>
<name>A0A8K0UE43_9AGAR</name>
<feature type="compositionally biased region" description="Low complexity" evidence="1">
    <location>
        <begin position="279"/>
        <end position="292"/>
    </location>
</feature>
<sequence length="468" mass="51134">MPSYDGLQSDDVFAASSSRFLAPTAPRKQPSKQNINGRRSSASLRGSSLAQSLEDDAANGRHSLAHELAVALMPEPSAGSKLLAEEFGIEYDEGAEGIDENPHNEQEPVENGHHESIQDAFSSAEPGTPLTFAVEAPPPDDPDLDIDLDPSFGSPQKTKAPPPRIPDQDPMVVLAQDLEYTEKFLSQLRRLDSSAAAQSNMEQLASDMIRRINDTTRDREGQVRELLEYEREFRKISGELGGDDVLGQLDELEDMLVEEPRQTSSHQEGRSKTFETIQEESLSSSQILGSGSDWEADLDRDRERITEEDDEYDSSVYSPSPVKVTFAPPPPINGPPTPASTIPQLQHLRTFTISVASSLATISEQAQVNAAATTEAGRKIRALKNKLGGWRSEWDSAERSRVKIEKWEAGVLDLDDSAPPTPGTPSRAAAVVSKRVDGRKLVKEHMQAFELALLEANTKTQAIMAAVS</sequence>
<feature type="region of interest" description="Disordered" evidence="1">
    <location>
        <begin position="90"/>
        <end position="169"/>
    </location>
</feature>
<dbReference type="EMBL" id="JAEVFJ010000069">
    <property type="protein sequence ID" value="KAH8075855.1"/>
    <property type="molecule type" value="Genomic_DNA"/>
</dbReference>
<evidence type="ECO:0000256" key="1">
    <source>
        <dbReference type="SAM" id="MobiDB-lite"/>
    </source>
</evidence>
<dbReference type="AlphaFoldDB" id="A0A8K0UE43"/>
<organism evidence="2 3">
    <name type="scientific">Cristinia sonorae</name>
    <dbReference type="NCBI Taxonomy" id="1940300"/>
    <lineage>
        <taxon>Eukaryota</taxon>
        <taxon>Fungi</taxon>
        <taxon>Dikarya</taxon>
        <taxon>Basidiomycota</taxon>
        <taxon>Agaricomycotina</taxon>
        <taxon>Agaricomycetes</taxon>
        <taxon>Agaricomycetidae</taxon>
        <taxon>Agaricales</taxon>
        <taxon>Pleurotineae</taxon>
        <taxon>Stephanosporaceae</taxon>
        <taxon>Cristinia</taxon>
    </lineage>
</organism>
<protein>
    <submittedName>
        <fullName evidence="2">Uncharacterized protein</fullName>
    </submittedName>
</protein>
<evidence type="ECO:0000313" key="3">
    <source>
        <dbReference type="Proteomes" id="UP000813824"/>
    </source>
</evidence>
<feature type="region of interest" description="Disordered" evidence="1">
    <location>
        <begin position="18"/>
        <end position="58"/>
    </location>
</feature>
<feature type="region of interest" description="Disordered" evidence="1">
    <location>
        <begin position="258"/>
        <end position="298"/>
    </location>
</feature>
<keyword evidence="3" id="KW-1185">Reference proteome</keyword>
<proteinExistence type="predicted"/>
<feature type="compositionally biased region" description="Acidic residues" evidence="1">
    <location>
        <begin position="90"/>
        <end position="99"/>
    </location>
</feature>
<feature type="compositionally biased region" description="Basic and acidic residues" evidence="1">
    <location>
        <begin position="100"/>
        <end position="117"/>
    </location>
</feature>
<feature type="compositionally biased region" description="Low complexity" evidence="1">
    <location>
        <begin position="37"/>
        <end position="52"/>
    </location>
</feature>
<evidence type="ECO:0000313" key="2">
    <source>
        <dbReference type="EMBL" id="KAH8075855.1"/>
    </source>
</evidence>
<feature type="compositionally biased region" description="Acidic residues" evidence="1">
    <location>
        <begin position="138"/>
        <end position="148"/>
    </location>
</feature>
<comment type="caution">
    <text evidence="2">The sequence shown here is derived from an EMBL/GenBank/DDBJ whole genome shotgun (WGS) entry which is preliminary data.</text>
</comment>
<gene>
    <name evidence="2" type="ORF">BXZ70DRAFT_963582</name>
</gene>
<accession>A0A8K0UE43</accession>
<dbReference type="OrthoDB" id="3364905at2759"/>
<reference evidence="2" key="1">
    <citation type="journal article" date="2021" name="New Phytol.">
        <title>Evolutionary innovations through gain and loss of genes in the ectomycorrhizal Boletales.</title>
        <authorList>
            <person name="Wu G."/>
            <person name="Miyauchi S."/>
            <person name="Morin E."/>
            <person name="Kuo A."/>
            <person name="Drula E."/>
            <person name="Varga T."/>
            <person name="Kohler A."/>
            <person name="Feng B."/>
            <person name="Cao Y."/>
            <person name="Lipzen A."/>
            <person name="Daum C."/>
            <person name="Hundley H."/>
            <person name="Pangilinan J."/>
            <person name="Johnson J."/>
            <person name="Barry K."/>
            <person name="LaButti K."/>
            <person name="Ng V."/>
            <person name="Ahrendt S."/>
            <person name="Min B."/>
            <person name="Choi I.G."/>
            <person name="Park H."/>
            <person name="Plett J.M."/>
            <person name="Magnuson J."/>
            <person name="Spatafora J.W."/>
            <person name="Nagy L.G."/>
            <person name="Henrissat B."/>
            <person name="Grigoriev I.V."/>
            <person name="Yang Z.L."/>
            <person name="Xu J."/>
            <person name="Martin F.M."/>
        </authorList>
    </citation>
    <scope>NUCLEOTIDE SEQUENCE</scope>
    <source>
        <strain evidence="2">KKN 215</strain>
    </source>
</reference>